<dbReference type="InterPro" id="IPR036625">
    <property type="entry name" value="E3-bd_dom_sf"/>
</dbReference>
<reference evidence="7 8" key="1">
    <citation type="submission" date="2016-09" db="EMBL/GenBank/DDBJ databases">
        <title>Rhizobium sp. nov., a novel species isolated from the rice rhizosphere.</title>
        <authorList>
            <person name="Zhao J."/>
            <person name="Zhang X."/>
        </authorList>
    </citation>
    <scope>NUCLEOTIDE SEQUENCE [LARGE SCALE GENOMIC DNA]</scope>
    <source>
        <strain evidence="7 8">MH17</strain>
    </source>
</reference>
<dbReference type="PROSITE" id="PS00189">
    <property type="entry name" value="LIPOYL"/>
    <property type="match status" value="2"/>
</dbReference>
<dbReference type="InterPro" id="IPR045257">
    <property type="entry name" value="E2/Pdx1"/>
</dbReference>
<dbReference type="RefSeq" id="WP_075635345.1">
    <property type="nucleotide sequence ID" value="NZ_MKIO01000031.1"/>
</dbReference>
<feature type="compositionally biased region" description="Low complexity" evidence="4">
    <location>
        <begin position="199"/>
        <end position="210"/>
    </location>
</feature>
<dbReference type="Gene3D" id="2.40.50.100">
    <property type="match status" value="2"/>
</dbReference>
<dbReference type="Pfam" id="PF02817">
    <property type="entry name" value="E3_binding"/>
    <property type="match status" value="1"/>
</dbReference>
<dbReference type="Pfam" id="PF00561">
    <property type="entry name" value="Abhydrolase_1"/>
    <property type="match status" value="1"/>
</dbReference>
<dbReference type="GO" id="GO:0016746">
    <property type="term" value="F:acyltransferase activity"/>
    <property type="evidence" value="ECO:0007669"/>
    <property type="project" value="InterPro"/>
</dbReference>
<feature type="domain" description="Peripheral subunit-binding (PSBD)" evidence="6">
    <location>
        <begin position="230"/>
        <end position="267"/>
    </location>
</feature>
<dbReference type="GO" id="GO:0006086">
    <property type="term" value="P:pyruvate decarboxylation to acetyl-CoA"/>
    <property type="evidence" value="ECO:0007669"/>
    <property type="project" value="InterPro"/>
</dbReference>
<dbReference type="GO" id="GO:0045254">
    <property type="term" value="C:pyruvate dehydrogenase complex"/>
    <property type="evidence" value="ECO:0007669"/>
    <property type="project" value="InterPro"/>
</dbReference>
<dbReference type="InterPro" id="IPR000089">
    <property type="entry name" value="Biotin_lipoyl"/>
</dbReference>
<evidence type="ECO:0000313" key="8">
    <source>
        <dbReference type="Proteomes" id="UP000186143"/>
    </source>
</evidence>
<dbReference type="SUPFAM" id="SSF47005">
    <property type="entry name" value="Peripheral subunit-binding domain of 2-oxo acid dehydrogenase complex"/>
    <property type="match status" value="1"/>
</dbReference>
<feature type="region of interest" description="Disordered" evidence="4">
    <location>
        <begin position="80"/>
        <end position="100"/>
    </location>
</feature>
<comment type="cofactor">
    <cofactor evidence="1">
        <name>(R)-lipoate</name>
        <dbReference type="ChEBI" id="CHEBI:83088"/>
    </cofactor>
</comment>
<dbReference type="InterPro" id="IPR004167">
    <property type="entry name" value="PSBD"/>
</dbReference>
<sequence>MTNQRFLKMPRLGETMEEGKIVGWLVKPGEAFSRGDPILEIETDKTIAEFPALGDGRLNEILVGLDETVEVGHPIASIEIGTGPDWTADEGGSEPASDACTPSVPVVQEAGLAETDLTMPRLGETMEEGRIAKWLKAEGDSFERGEALLEIETDKTIAEFPALFAGRILTLLKGEDETVAVGAPIARILAPSETAAEAGTADLAAPAASDRPAEQVRPAQQGPAQTTRLRATPLARRLARARGIDLAQLKGTGRRGRIERDDVLAFAGQGRAEPTLQAASSLADDVSMAALTRGRMAYVDSAAGQGVPLLLLHGFAGDHTTWATIAAGLKRAGRRVIIPDLPAHGLTEIKESDPYGLGSDLVEFLARLGIDQVSVLAHSLGAVAAVTLAKAAPDRVRALTLIAPAGLGREIDTGFIDGMAGAQHPGEVAHLLRRLSVHGMALSENALVKLTKTLSAGRLKALAGNLAGSFGQRIDTIGLLQALPAQLPVRVLFGLDDRIIPWTQVAALPPRVAIHLLARAGHMPHWDQTREVLDIILSQGASR</sequence>
<dbReference type="Proteomes" id="UP000186143">
    <property type="component" value="Unassembled WGS sequence"/>
</dbReference>
<dbReference type="AlphaFoldDB" id="A0A1Q9AHS0"/>
<evidence type="ECO:0000256" key="3">
    <source>
        <dbReference type="ARBA" id="ARBA00022823"/>
    </source>
</evidence>
<dbReference type="Gene3D" id="3.40.50.1820">
    <property type="entry name" value="alpha/beta hydrolase"/>
    <property type="match status" value="1"/>
</dbReference>
<evidence type="ECO:0000256" key="4">
    <source>
        <dbReference type="SAM" id="MobiDB-lite"/>
    </source>
</evidence>
<dbReference type="OrthoDB" id="9804723at2"/>
<dbReference type="STRING" id="1672749.BJF92_13310"/>
<feature type="region of interest" description="Disordered" evidence="4">
    <location>
        <begin position="199"/>
        <end position="232"/>
    </location>
</feature>
<dbReference type="NCBIfam" id="NF011457">
    <property type="entry name" value="PRK14875.1"/>
    <property type="match status" value="1"/>
</dbReference>
<dbReference type="SUPFAM" id="SSF53474">
    <property type="entry name" value="alpha/beta-Hydrolases"/>
    <property type="match status" value="1"/>
</dbReference>
<dbReference type="InterPro" id="IPR011053">
    <property type="entry name" value="Single_hybrid_motif"/>
</dbReference>
<comment type="caution">
    <text evidence="7">The sequence shown here is derived from an EMBL/GenBank/DDBJ whole genome shotgun (WGS) entry which is preliminary data.</text>
</comment>
<evidence type="ECO:0000256" key="2">
    <source>
        <dbReference type="ARBA" id="ARBA00007317"/>
    </source>
</evidence>
<dbReference type="PANTHER" id="PTHR23151">
    <property type="entry name" value="DIHYDROLIPOAMIDE ACETYL/SUCCINYL-TRANSFERASE-RELATED"/>
    <property type="match status" value="1"/>
</dbReference>
<dbReference type="PRINTS" id="PR00111">
    <property type="entry name" value="ABHYDROLASE"/>
</dbReference>
<dbReference type="EMBL" id="MKIO01000031">
    <property type="protein sequence ID" value="OLP54784.1"/>
    <property type="molecule type" value="Genomic_DNA"/>
</dbReference>
<dbReference type="SUPFAM" id="SSF51230">
    <property type="entry name" value="Single hybrid motif"/>
    <property type="match status" value="2"/>
</dbReference>
<dbReference type="InterPro" id="IPR003016">
    <property type="entry name" value="2-oxoA_DH_lipoyl-BS"/>
</dbReference>
<evidence type="ECO:0000313" key="7">
    <source>
        <dbReference type="EMBL" id="OLP54784.1"/>
    </source>
</evidence>
<comment type="similarity">
    <text evidence="2">Belongs to the 2-oxoacid dehydrogenase family.</text>
</comment>
<organism evidence="7 8">
    <name type="scientific">Xaviernesmea rhizosphaerae</name>
    <dbReference type="NCBI Taxonomy" id="1672749"/>
    <lineage>
        <taxon>Bacteria</taxon>
        <taxon>Pseudomonadati</taxon>
        <taxon>Pseudomonadota</taxon>
        <taxon>Alphaproteobacteria</taxon>
        <taxon>Hyphomicrobiales</taxon>
        <taxon>Rhizobiaceae</taxon>
        <taxon>Rhizobium/Agrobacterium group</taxon>
        <taxon>Xaviernesmea</taxon>
    </lineage>
</organism>
<feature type="domain" description="Lipoyl-binding" evidence="5">
    <location>
        <begin position="114"/>
        <end position="189"/>
    </location>
</feature>
<keyword evidence="3" id="KW-0450">Lipoyl</keyword>
<dbReference type="InterPro" id="IPR000073">
    <property type="entry name" value="AB_hydrolase_1"/>
</dbReference>
<dbReference type="Gene3D" id="4.10.320.10">
    <property type="entry name" value="E3-binding domain"/>
    <property type="match status" value="1"/>
</dbReference>
<evidence type="ECO:0000259" key="6">
    <source>
        <dbReference type="PROSITE" id="PS51826"/>
    </source>
</evidence>
<dbReference type="PROSITE" id="PS51826">
    <property type="entry name" value="PSBD"/>
    <property type="match status" value="1"/>
</dbReference>
<proteinExistence type="inferred from homology"/>
<dbReference type="InterPro" id="IPR029058">
    <property type="entry name" value="AB_hydrolase_fold"/>
</dbReference>
<feature type="domain" description="Lipoyl-binding" evidence="5">
    <location>
        <begin position="4"/>
        <end position="79"/>
    </location>
</feature>
<dbReference type="PANTHER" id="PTHR23151:SF90">
    <property type="entry name" value="DIHYDROLIPOYLLYSINE-RESIDUE ACETYLTRANSFERASE COMPONENT OF PYRUVATE DEHYDROGENASE COMPLEX, MITOCHONDRIAL-RELATED"/>
    <property type="match status" value="1"/>
</dbReference>
<dbReference type="Pfam" id="PF00364">
    <property type="entry name" value="Biotin_lipoyl"/>
    <property type="match status" value="2"/>
</dbReference>
<protein>
    <submittedName>
        <fullName evidence="7">Acetoin dehydrogenase dihydrolipoyllysine-residue acetyltransferase subunit</fullName>
    </submittedName>
</protein>
<dbReference type="CDD" id="cd06849">
    <property type="entry name" value="lipoyl_domain"/>
    <property type="match status" value="2"/>
</dbReference>
<evidence type="ECO:0000259" key="5">
    <source>
        <dbReference type="PROSITE" id="PS50968"/>
    </source>
</evidence>
<accession>A0A1Q9AHS0</accession>
<keyword evidence="7" id="KW-0808">Transferase</keyword>
<name>A0A1Q9AHS0_9HYPH</name>
<dbReference type="PROSITE" id="PS50968">
    <property type="entry name" value="BIOTINYL_LIPOYL"/>
    <property type="match status" value="2"/>
</dbReference>
<gene>
    <name evidence="7" type="ORF">BJF92_13310</name>
</gene>
<evidence type="ECO:0000256" key="1">
    <source>
        <dbReference type="ARBA" id="ARBA00001938"/>
    </source>
</evidence>